<dbReference type="PANTHER" id="PTHR11695">
    <property type="entry name" value="ALCOHOL DEHYDROGENASE RELATED"/>
    <property type="match status" value="1"/>
</dbReference>
<name>A0ABP5DDR2_9MICO</name>
<evidence type="ECO:0000313" key="2">
    <source>
        <dbReference type="EMBL" id="GAA1978467.1"/>
    </source>
</evidence>
<dbReference type="InterPro" id="IPR036291">
    <property type="entry name" value="NAD(P)-bd_dom_sf"/>
</dbReference>
<protein>
    <submittedName>
        <fullName evidence="2">NAD(P)-dependent alcohol dehydrogenase</fullName>
    </submittedName>
</protein>
<dbReference type="Pfam" id="PF13602">
    <property type="entry name" value="ADH_zinc_N_2"/>
    <property type="match status" value="1"/>
</dbReference>
<dbReference type="RefSeq" id="WP_344059037.1">
    <property type="nucleotide sequence ID" value="NZ_BAAAOH010000001.1"/>
</dbReference>
<evidence type="ECO:0000259" key="1">
    <source>
        <dbReference type="SMART" id="SM00829"/>
    </source>
</evidence>
<organism evidence="2 3">
    <name type="scientific">Microbacterium pumilum</name>
    <dbReference type="NCBI Taxonomy" id="344165"/>
    <lineage>
        <taxon>Bacteria</taxon>
        <taxon>Bacillati</taxon>
        <taxon>Actinomycetota</taxon>
        <taxon>Actinomycetes</taxon>
        <taxon>Micrococcales</taxon>
        <taxon>Microbacteriaceae</taxon>
        <taxon>Microbacterium</taxon>
    </lineage>
</organism>
<feature type="domain" description="Enoyl reductase (ER)" evidence="1">
    <location>
        <begin position="10"/>
        <end position="322"/>
    </location>
</feature>
<gene>
    <name evidence="2" type="ORF">GCM10009777_09540</name>
</gene>
<dbReference type="InterPro" id="IPR013154">
    <property type="entry name" value="ADH-like_N"/>
</dbReference>
<reference evidence="3" key="1">
    <citation type="journal article" date="2019" name="Int. J. Syst. Evol. Microbiol.">
        <title>The Global Catalogue of Microorganisms (GCM) 10K type strain sequencing project: providing services to taxonomists for standard genome sequencing and annotation.</title>
        <authorList>
            <consortium name="The Broad Institute Genomics Platform"/>
            <consortium name="The Broad Institute Genome Sequencing Center for Infectious Disease"/>
            <person name="Wu L."/>
            <person name="Ma J."/>
        </authorList>
    </citation>
    <scope>NUCLEOTIDE SEQUENCE [LARGE SCALE GENOMIC DNA]</scope>
    <source>
        <strain evidence="3">JCM 14902</strain>
    </source>
</reference>
<dbReference type="CDD" id="cd08267">
    <property type="entry name" value="MDR1"/>
    <property type="match status" value="1"/>
</dbReference>
<keyword evidence="3" id="KW-1185">Reference proteome</keyword>
<dbReference type="Proteomes" id="UP001500326">
    <property type="component" value="Unassembled WGS sequence"/>
</dbReference>
<dbReference type="SUPFAM" id="SSF51735">
    <property type="entry name" value="NAD(P)-binding Rossmann-fold domains"/>
    <property type="match status" value="1"/>
</dbReference>
<sequence>MRAAVYRRYGGPSVVEVEQIDTPVPAAGEVLVRVTASVVSTSDVAMRSGTPFAARLFAGPFRPRLRVLGSEFSGKIVAVGDGVDSFRVGEAVWGVTGTAMRAHAEFVVVRADGVIEALPAGLDPVEAAALIDATALSFLDDTAELVAGQTILINGASGAVGTAAVQLASHRGAVVTAVCSAERAGLVRSLGAQEVLDYRAGDIVTTLQDQGRTFDVVFDVFGHLGYREARCLLTPTGRYCGTVPTLPLLWRTLLTRWSKGKRGMIAFTGLRGRDAVLADLRETGSLARSGALHPVIGAVYPLERVAQAHAHVGRGRAGNIVLTMG</sequence>
<dbReference type="Gene3D" id="3.40.50.720">
    <property type="entry name" value="NAD(P)-binding Rossmann-like Domain"/>
    <property type="match status" value="1"/>
</dbReference>
<dbReference type="SMART" id="SM00829">
    <property type="entry name" value="PKS_ER"/>
    <property type="match status" value="1"/>
</dbReference>
<dbReference type="PANTHER" id="PTHR11695:SF294">
    <property type="entry name" value="RETICULON-4-INTERACTING PROTEIN 1, MITOCHONDRIAL"/>
    <property type="match status" value="1"/>
</dbReference>
<dbReference type="InterPro" id="IPR020843">
    <property type="entry name" value="ER"/>
</dbReference>
<dbReference type="EMBL" id="BAAAOH010000001">
    <property type="protein sequence ID" value="GAA1978467.1"/>
    <property type="molecule type" value="Genomic_DNA"/>
</dbReference>
<accession>A0ABP5DDR2</accession>
<dbReference type="InterPro" id="IPR050700">
    <property type="entry name" value="YIM1/Zinc_Alcohol_DH_Fams"/>
</dbReference>
<evidence type="ECO:0000313" key="3">
    <source>
        <dbReference type="Proteomes" id="UP001500326"/>
    </source>
</evidence>
<dbReference type="InterPro" id="IPR011032">
    <property type="entry name" value="GroES-like_sf"/>
</dbReference>
<proteinExistence type="predicted"/>
<dbReference type="Gene3D" id="3.90.180.10">
    <property type="entry name" value="Medium-chain alcohol dehydrogenases, catalytic domain"/>
    <property type="match status" value="1"/>
</dbReference>
<dbReference type="Pfam" id="PF08240">
    <property type="entry name" value="ADH_N"/>
    <property type="match status" value="1"/>
</dbReference>
<dbReference type="SUPFAM" id="SSF50129">
    <property type="entry name" value="GroES-like"/>
    <property type="match status" value="1"/>
</dbReference>
<comment type="caution">
    <text evidence="2">The sequence shown here is derived from an EMBL/GenBank/DDBJ whole genome shotgun (WGS) entry which is preliminary data.</text>
</comment>